<accession>A0A7Y9RUZ1</accession>
<proteinExistence type="predicted"/>
<comment type="caution">
    <text evidence="1">The sequence shown here is derived from an EMBL/GenBank/DDBJ whole genome shotgun (WGS) entry which is preliminary data.</text>
</comment>
<dbReference type="EMBL" id="JACCAA010000001">
    <property type="protein sequence ID" value="NYG57112.1"/>
    <property type="molecule type" value="Genomic_DNA"/>
</dbReference>
<keyword evidence="2" id="KW-1185">Reference proteome</keyword>
<protein>
    <submittedName>
        <fullName evidence="1">Uncharacterized protein</fullName>
    </submittedName>
</protein>
<evidence type="ECO:0000313" key="2">
    <source>
        <dbReference type="Proteomes" id="UP000540656"/>
    </source>
</evidence>
<dbReference type="RefSeq" id="WP_179500430.1">
    <property type="nucleotide sequence ID" value="NZ_JACCAA010000001.1"/>
</dbReference>
<gene>
    <name evidence="1" type="ORF">BJ980_000035</name>
</gene>
<organism evidence="1 2">
    <name type="scientific">Nocardioides daedukensis</name>
    <dbReference type="NCBI Taxonomy" id="634462"/>
    <lineage>
        <taxon>Bacteria</taxon>
        <taxon>Bacillati</taxon>
        <taxon>Actinomycetota</taxon>
        <taxon>Actinomycetes</taxon>
        <taxon>Propionibacteriales</taxon>
        <taxon>Nocardioidaceae</taxon>
        <taxon>Nocardioides</taxon>
    </lineage>
</organism>
<dbReference type="AlphaFoldDB" id="A0A7Y9RUZ1"/>
<reference evidence="1 2" key="1">
    <citation type="submission" date="2020-07" db="EMBL/GenBank/DDBJ databases">
        <title>Sequencing the genomes of 1000 actinobacteria strains.</title>
        <authorList>
            <person name="Klenk H.-P."/>
        </authorList>
    </citation>
    <scope>NUCLEOTIDE SEQUENCE [LARGE SCALE GENOMIC DNA]</scope>
    <source>
        <strain evidence="1 2">DSM 23819</strain>
    </source>
</reference>
<evidence type="ECO:0000313" key="1">
    <source>
        <dbReference type="EMBL" id="NYG57112.1"/>
    </source>
</evidence>
<dbReference type="Proteomes" id="UP000540656">
    <property type="component" value="Unassembled WGS sequence"/>
</dbReference>
<sequence>MAEVKFPPASATPRAFFVPGAADSVMAEDAWQGLRRTAGFACTDRRVQRLQYNNRRGVFTSEVGYLENDDEYDWVTTAIFEPADSAAPWMISIMRISSGQLVWRDPPILVGRPDVLEVTDFLAAD</sequence>
<name>A0A7Y9RUZ1_9ACTN</name>